<evidence type="ECO:0000313" key="5">
    <source>
        <dbReference type="Proteomes" id="UP000076976"/>
    </source>
</evidence>
<dbReference type="SMART" id="SM00240">
    <property type="entry name" value="FHA"/>
    <property type="match status" value="1"/>
</dbReference>
<organism evidence="4 5">
    <name type="scientific">Janibacter melonis</name>
    <dbReference type="NCBI Taxonomy" id="262209"/>
    <lineage>
        <taxon>Bacteria</taxon>
        <taxon>Bacillati</taxon>
        <taxon>Actinomycetota</taxon>
        <taxon>Actinomycetes</taxon>
        <taxon>Micrococcales</taxon>
        <taxon>Intrasporangiaceae</taxon>
        <taxon>Janibacter</taxon>
    </lineage>
</organism>
<dbReference type="InterPro" id="IPR050923">
    <property type="entry name" value="Cell_Proc_Reg/RNA_Proc"/>
</dbReference>
<dbReference type="Proteomes" id="UP000076976">
    <property type="component" value="Unassembled WGS sequence"/>
</dbReference>
<evidence type="ECO:0000259" key="3">
    <source>
        <dbReference type="PROSITE" id="PS50006"/>
    </source>
</evidence>
<dbReference type="RefSeq" id="WP_068271019.1">
    <property type="nucleotide sequence ID" value="NZ_LQZG01000001.1"/>
</dbReference>
<evidence type="ECO:0000313" key="4">
    <source>
        <dbReference type="EMBL" id="OAB88693.1"/>
    </source>
</evidence>
<feature type="region of interest" description="Disordered" evidence="2">
    <location>
        <begin position="44"/>
        <end position="66"/>
    </location>
</feature>
<dbReference type="EMBL" id="LQZG01000001">
    <property type="protein sequence ID" value="OAB88693.1"/>
    <property type="molecule type" value="Genomic_DNA"/>
</dbReference>
<reference evidence="4 5" key="1">
    <citation type="submission" date="2016-01" db="EMBL/GenBank/DDBJ databases">
        <title>Janibacter melonis strain CD11_4 genome sequencing and assembly.</title>
        <authorList>
            <person name="Nair G.R."/>
            <person name="Kaur G."/>
            <person name="Chander A.M."/>
            <person name="Mayilraj S."/>
        </authorList>
    </citation>
    <scope>NUCLEOTIDE SEQUENCE [LARGE SCALE GENOMIC DNA]</scope>
    <source>
        <strain evidence="4 5">CD11-4</strain>
    </source>
</reference>
<dbReference type="Pfam" id="PF00498">
    <property type="entry name" value="FHA"/>
    <property type="match status" value="1"/>
</dbReference>
<evidence type="ECO:0000256" key="2">
    <source>
        <dbReference type="SAM" id="MobiDB-lite"/>
    </source>
</evidence>
<keyword evidence="1" id="KW-0597">Phosphoprotein</keyword>
<accession>A0A176QG56</accession>
<dbReference type="PROSITE" id="PS50006">
    <property type="entry name" value="FHA_DOMAIN"/>
    <property type="match status" value="1"/>
</dbReference>
<evidence type="ECO:0000256" key="1">
    <source>
        <dbReference type="ARBA" id="ARBA00022553"/>
    </source>
</evidence>
<dbReference type="STRING" id="262209.AWH69_02565"/>
<dbReference type="PANTHER" id="PTHR23308">
    <property type="entry name" value="NUCLEAR INHIBITOR OF PROTEIN PHOSPHATASE-1"/>
    <property type="match status" value="1"/>
</dbReference>
<protein>
    <recommendedName>
        <fullName evidence="3">FHA domain-containing protein</fullName>
    </recommendedName>
</protein>
<feature type="domain" description="FHA" evidence="3">
    <location>
        <begin position="88"/>
        <end position="137"/>
    </location>
</feature>
<comment type="caution">
    <text evidence="4">The sequence shown here is derived from an EMBL/GenBank/DDBJ whole genome shotgun (WGS) entry which is preliminary data.</text>
</comment>
<dbReference type="Gene3D" id="2.60.200.20">
    <property type="match status" value="1"/>
</dbReference>
<keyword evidence="5" id="KW-1185">Reference proteome</keyword>
<dbReference type="SUPFAM" id="SSF49879">
    <property type="entry name" value="SMAD/FHA domain"/>
    <property type="match status" value="1"/>
</dbReference>
<dbReference type="InterPro" id="IPR000253">
    <property type="entry name" value="FHA_dom"/>
</dbReference>
<proteinExistence type="predicted"/>
<sequence>MSELTVTVLRLGLLILLWAFVLSLAGVLRSDLYGTRVIARQGSASSRRSRKEKRAADTPRRNPRTPTHLVITGGALAGTSLPLRDKGVLIGRNPECTLVLDDDFASGRHARIIRGDDSWYVEDLGSTNGTFIGEFRVGEAVPVEAGTTVRIGKTRLELRS</sequence>
<gene>
    <name evidence="4" type="ORF">AWH69_02565</name>
</gene>
<dbReference type="AlphaFoldDB" id="A0A176QG56"/>
<name>A0A176QG56_9MICO</name>
<dbReference type="InterPro" id="IPR008984">
    <property type="entry name" value="SMAD_FHA_dom_sf"/>
</dbReference>